<dbReference type="EMBL" id="JACYTN010000018">
    <property type="protein sequence ID" value="MBD8500081.1"/>
    <property type="molecule type" value="Genomic_DNA"/>
</dbReference>
<feature type="domain" description="Glycosyl transferase family 1" evidence="1">
    <location>
        <begin position="202"/>
        <end position="309"/>
    </location>
</feature>
<dbReference type="InterPro" id="IPR028098">
    <property type="entry name" value="Glyco_trans_4-like_N"/>
</dbReference>
<sequence>MAHAPYRVLHVFARMDKGGAESRIMDLYRYMDRSHIQFDFLSLEGGKHYFDDEIAQLGGRRFVVRHPRENLIGHMQDMYHIMKTKGPFQAVHAHTAHHEGLVALAARIVGIPHRVCHARTTGTSQSASPYKRAGLLLGRLLIASCATRLLAISQAAGKYLFGEHAMKQGKVELVPDAIDLSAYEQVNQLDPLVLRQQAGVPPCGILLGHIGSFRTVKNQTFLVRLLGNLRRTGIDARLVLIGSGGQRLEIERQVIEAGLAAYVHFLGVRDDVPRLVRMLDVFIMPSLYEGLGGAAIEAQAAGTACVLSSALPVEVDMGLGTVRFVDLNDPMPFWMQAIFKQANAIRPSSDEIRAAFFRRGFMLEHAAERIQRAYGLAGGSFAINDTGRMYEG</sequence>
<dbReference type="Proteomes" id="UP000634529">
    <property type="component" value="Unassembled WGS sequence"/>
</dbReference>
<dbReference type="RefSeq" id="WP_192026400.1">
    <property type="nucleotide sequence ID" value="NZ_JACYTN010000018.1"/>
</dbReference>
<accession>A0ABR9B1R2</accession>
<proteinExistence type="predicted"/>
<dbReference type="PANTHER" id="PTHR12526">
    <property type="entry name" value="GLYCOSYLTRANSFERASE"/>
    <property type="match status" value="1"/>
</dbReference>
<organism evidence="3 4">
    <name type="scientific">Paenibacillus arenosi</name>
    <dbReference type="NCBI Taxonomy" id="2774142"/>
    <lineage>
        <taxon>Bacteria</taxon>
        <taxon>Bacillati</taxon>
        <taxon>Bacillota</taxon>
        <taxon>Bacilli</taxon>
        <taxon>Bacillales</taxon>
        <taxon>Paenibacillaceae</taxon>
        <taxon>Paenibacillus</taxon>
    </lineage>
</organism>
<comment type="caution">
    <text evidence="3">The sequence shown here is derived from an EMBL/GenBank/DDBJ whole genome shotgun (WGS) entry which is preliminary data.</text>
</comment>
<feature type="domain" description="Glycosyltransferase subfamily 4-like N-terminal" evidence="2">
    <location>
        <begin position="18"/>
        <end position="181"/>
    </location>
</feature>
<evidence type="ECO:0000259" key="1">
    <source>
        <dbReference type="Pfam" id="PF00534"/>
    </source>
</evidence>
<dbReference type="SUPFAM" id="SSF53756">
    <property type="entry name" value="UDP-Glycosyltransferase/glycogen phosphorylase"/>
    <property type="match status" value="1"/>
</dbReference>
<protein>
    <submittedName>
        <fullName evidence="3">Glycosyltransferase</fullName>
    </submittedName>
</protein>
<dbReference type="PANTHER" id="PTHR12526:SF637">
    <property type="entry name" value="GLYCOSYLTRANSFERASE EPSF-RELATED"/>
    <property type="match status" value="1"/>
</dbReference>
<keyword evidence="4" id="KW-1185">Reference proteome</keyword>
<reference evidence="3 4" key="1">
    <citation type="submission" date="2020-09" db="EMBL/GenBank/DDBJ databases">
        <title>Paenibacillus sp. CAU 1523 isolated from sand of Haeundae Beach.</title>
        <authorList>
            <person name="Kim W."/>
        </authorList>
    </citation>
    <scope>NUCLEOTIDE SEQUENCE [LARGE SCALE GENOMIC DNA]</scope>
    <source>
        <strain evidence="3 4">CAU 1523</strain>
    </source>
</reference>
<dbReference type="Pfam" id="PF13439">
    <property type="entry name" value="Glyco_transf_4"/>
    <property type="match status" value="1"/>
</dbReference>
<dbReference type="Pfam" id="PF00534">
    <property type="entry name" value="Glycos_transf_1"/>
    <property type="match status" value="1"/>
</dbReference>
<dbReference type="InterPro" id="IPR001296">
    <property type="entry name" value="Glyco_trans_1"/>
</dbReference>
<evidence type="ECO:0000313" key="3">
    <source>
        <dbReference type="EMBL" id="MBD8500081.1"/>
    </source>
</evidence>
<evidence type="ECO:0000313" key="4">
    <source>
        <dbReference type="Proteomes" id="UP000634529"/>
    </source>
</evidence>
<name>A0ABR9B1R2_9BACL</name>
<dbReference type="Gene3D" id="3.40.50.2000">
    <property type="entry name" value="Glycogen Phosphorylase B"/>
    <property type="match status" value="2"/>
</dbReference>
<evidence type="ECO:0000259" key="2">
    <source>
        <dbReference type="Pfam" id="PF13439"/>
    </source>
</evidence>
<gene>
    <name evidence="3" type="ORF">IFO66_17460</name>
</gene>